<reference evidence="2" key="1">
    <citation type="submission" date="2020-10" db="EMBL/GenBank/DDBJ databases">
        <authorList>
            <person name="Gilroy R."/>
        </authorList>
    </citation>
    <scope>NUCLEOTIDE SEQUENCE</scope>
    <source>
        <strain evidence="2">CHK154-7741</strain>
    </source>
</reference>
<evidence type="ECO:0000259" key="1">
    <source>
        <dbReference type="Pfam" id="PF03551"/>
    </source>
</evidence>
<dbReference type="InterPro" id="IPR005149">
    <property type="entry name" value="Tscrpt_reg_PadR_N"/>
</dbReference>
<dbReference type="AlphaFoldDB" id="A0A9D1N1A1"/>
<feature type="domain" description="Transcription regulator PadR N-terminal" evidence="1">
    <location>
        <begin position="6"/>
        <end position="70"/>
    </location>
</feature>
<accession>A0A9D1N1A1</accession>
<dbReference type="Gene3D" id="1.10.10.10">
    <property type="entry name" value="Winged helix-like DNA-binding domain superfamily/Winged helix DNA-binding domain"/>
    <property type="match status" value="1"/>
</dbReference>
<dbReference type="SUPFAM" id="SSF46785">
    <property type="entry name" value="Winged helix' DNA-binding domain"/>
    <property type="match status" value="1"/>
</dbReference>
<sequence>MIELLILYSLKKRERTLYSLRSDIFEKFGYFTKPSTGTIHPALKRLLKSNVITIRNDFSSGGKKSTYYGLALHWQKKFNDLFFTPLSENPTIFFKEIQSRIAVMSLLEDDLKETFIKDILIRLESFMLDLQNALDDEYASYDKYQLALLKKNIADINSYKTFINELEAQ</sequence>
<dbReference type="Pfam" id="PF03551">
    <property type="entry name" value="PadR"/>
    <property type="match status" value="1"/>
</dbReference>
<name>A0A9D1N1A1_9CLOT</name>
<dbReference type="EMBL" id="DVOD01000064">
    <property type="protein sequence ID" value="HIU93225.1"/>
    <property type="molecule type" value="Genomic_DNA"/>
</dbReference>
<reference evidence="2" key="2">
    <citation type="journal article" date="2021" name="PeerJ">
        <title>Extensive microbial diversity within the chicken gut microbiome revealed by metagenomics and culture.</title>
        <authorList>
            <person name="Gilroy R."/>
            <person name="Ravi A."/>
            <person name="Getino M."/>
            <person name="Pursley I."/>
            <person name="Horton D.L."/>
            <person name="Alikhan N.F."/>
            <person name="Baker D."/>
            <person name="Gharbi K."/>
            <person name="Hall N."/>
            <person name="Watson M."/>
            <person name="Adriaenssens E.M."/>
            <person name="Foster-Nyarko E."/>
            <person name="Jarju S."/>
            <person name="Secka A."/>
            <person name="Antonio M."/>
            <person name="Oren A."/>
            <person name="Chaudhuri R.R."/>
            <person name="La Ragione R."/>
            <person name="Hildebrand F."/>
            <person name="Pallen M.J."/>
        </authorList>
    </citation>
    <scope>NUCLEOTIDE SEQUENCE</scope>
    <source>
        <strain evidence="2">CHK154-7741</strain>
    </source>
</reference>
<comment type="caution">
    <text evidence="2">The sequence shown here is derived from an EMBL/GenBank/DDBJ whole genome shotgun (WGS) entry which is preliminary data.</text>
</comment>
<protein>
    <submittedName>
        <fullName evidence="2">PadR family transcriptional regulator</fullName>
    </submittedName>
</protein>
<evidence type="ECO:0000313" key="2">
    <source>
        <dbReference type="EMBL" id="HIU93225.1"/>
    </source>
</evidence>
<dbReference type="Proteomes" id="UP000886748">
    <property type="component" value="Unassembled WGS sequence"/>
</dbReference>
<organism evidence="2 3">
    <name type="scientific">Candidatus Limenecus avicola</name>
    <dbReference type="NCBI Taxonomy" id="2840847"/>
    <lineage>
        <taxon>Bacteria</taxon>
        <taxon>Bacillati</taxon>
        <taxon>Bacillota</taxon>
        <taxon>Clostridia</taxon>
        <taxon>Eubacteriales</taxon>
        <taxon>Clostridiaceae</taxon>
        <taxon>Clostridiaceae incertae sedis</taxon>
        <taxon>Candidatus Limenecus</taxon>
    </lineage>
</organism>
<evidence type="ECO:0000313" key="3">
    <source>
        <dbReference type="Proteomes" id="UP000886748"/>
    </source>
</evidence>
<proteinExistence type="predicted"/>
<dbReference type="InterPro" id="IPR036390">
    <property type="entry name" value="WH_DNA-bd_sf"/>
</dbReference>
<gene>
    <name evidence="2" type="ORF">IAD26_08865</name>
</gene>
<dbReference type="InterPro" id="IPR036388">
    <property type="entry name" value="WH-like_DNA-bd_sf"/>
</dbReference>